<name>A0AAN9T8H0_9HEMI</name>
<dbReference type="Proteomes" id="UP001367676">
    <property type="component" value="Unassembled WGS sequence"/>
</dbReference>
<sequence length="204" mass="22186">MCSVGDGKEAILIINDGIAVPFKARRLCFDKLFAFVDAEFAAAVIPSQPNATSPLLPISFELPSQFSSCIIAPTRNARSSLLSSMVRVRFHVCAYRIVLLGDIDTHSYTNTKSEFCGAARRCDGGKTGRGCSGDDRNIVASMSWRGDGGGSLFSRLRGSKRRSLYISFSMSRLVSNDGKVTEDVVVYVHSREKDENATIAQTDS</sequence>
<evidence type="ECO:0000313" key="1">
    <source>
        <dbReference type="EMBL" id="KAK7578060.1"/>
    </source>
</evidence>
<organism evidence="1 2">
    <name type="scientific">Parthenolecanium corni</name>
    <dbReference type="NCBI Taxonomy" id="536013"/>
    <lineage>
        <taxon>Eukaryota</taxon>
        <taxon>Metazoa</taxon>
        <taxon>Ecdysozoa</taxon>
        <taxon>Arthropoda</taxon>
        <taxon>Hexapoda</taxon>
        <taxon>Insecta</taxon>
        <taxon>Pterygota</taxon>
        <taxon>Neoptera</taxon>
        <taxon>Paraneoptera</taxon>
        <taxon>Hemiptera</taxon>
        <taxon>Sternorrhyncha</taxon>
        <taxon>Coccoidea</taxon>
        <taxon>Coccidae</taxon>
        <taxon>Parthenolecanium</taxon>
    </lineage>
</organism>
<reference evidence="1 2" key="1">
    <citation type="submission" date="2024-03" db="EMBL/GenBank/DDBJ databases">
        <title>Adaptation during the transition from Ophiocordyceps entomopathogen to insect associate is accompanied by gene loss and intensified selection.</title>
        <authorList>
            <person name="Ward C.M."/>
            <person name="Onetto C.A."/>
            <person name="Borneman A.R."/>
        </authorList>
    </citation>
    <scope>NUCLEOTIDE SEQUENCE [LARGE SCALE GENOMIC DNA]</scope>
    <source>
        <strain evidence="1">AWRI1</strain>
        <tissue evidence="1">Single Adult Female</tissue>
    </source>
</reference>
<accession>A0AAN9T8H0</accession>
<protein>
    <submittedName>
        <fullName evidence="1">Uncharacterized protein</fullName>
    </submittedName>
</protein>
<keyword evidence="2" id="KW-1185">Reference proteome</keyword>
<dbReference type="EMBL" id="JBBCAQ010000035">
    <property type="protein sequence ID" value="KAK7578060.1"/>
    <property type="molecule type" value="Genomic_DNA"/>
</dbReference>
<evidence type="ECO:0000313" key="2">
    <source>
        <dbReference type="Proteomes" id="UP001367676"/>
    </source>
</evidence>
<comment type="caution">
    <text evidence="1">The sequence shown here is derived from an EMBL/GenBank/DDBJ whole genome shotgun (WGS) entry which is preliminary data.</text>
</comment>
<dbReference type="AlphaFoldDB" id="A0AAN9T8H0"/>
<proteinExistence type="predicted"/>
<gene>
    <name evidence="1" type="ORF">V9T40_010265</name>
</gene>